<feature type="compositionally biased region" description="Polar residues" evidence="1">
    <location>
        <begin position="90"/>
        <end position="105"/>
    </location>
</feature>
<feature type="compositionally biased region" description="Low complexity" evidence="1">
    <location>
        <begin position="449"/>
        <end position="460"/>
    </location>
</feature>
<feature type="compositionally biased region" description="Low complexity" evidence="1">
    <location>
        <begin position="487"/>
        <end position="543"/>
    </location>
</feature>
<feature type="region of interest" description="Disordered" evidence="1">
    <location>
        <begin position="441"/>
        <end position="543"/>
    </location>
</feature>
<comment type="caution">
    <text evidence="2">The sequence shown here is derived from an EMBL/GenBank/DDBJ whole genome shotgun (WGS) entry which is preliminary data.</text>
</comment>
<feature type="compositionally biased region" description="Basic residues" evidence="1">
    <location>
        <begin position="26"/>
        <end position="37"/>
    </location>
</feature>
<feature type="region of interest" description="Disordered" evidence="1">
    <location>
        <begin position="244"/>
        <end position="416"/>
    </location>
</feature>
<dbReference type="Proteomes" id="UP000318571">
    <property type="component" value="Chromosome 5"/>
</dbReference>
<feature type="compositionally biased region" description="Basic and acidic residues" evidence="1">
    <location>
        <begin position="274"/>
        <end position="287"/>
    </location>
</feature>
<reference evidence="2 3" key="1">
    <citation type="journal article" date="2018" name="Nat. Ecol. Evol.">
        <title>Genomic signatures of mitonuclear coevolution across populations of Tigriopus californicus.</title>
        <authorList>
            <person name="Barreto F.S."/>
            <person name="Watson E.T."/>
            <person name="Lima T.G."/>
            <person name="Willett C.S."/>
            <person name="Edmands S."/>
            <person name="Li W."/>
            <person name="Burton R.S."/>
        </authorList>
    </citation>
    <scope>NUCLEOTIDE SEQUENCE [LARGE SCALE GENOMIC DNA]</scope>
    <source>
        <strain evidence="2 3">San Diego</strain>
    </source>
</reference>
<name>A0A553PGC4_TIGCA</name>
<feature type="non-terminal residue" evidence="2">
    <location>
        <position position="656"/>
    </location>
</feature>
<feature type="region of interest" description="Disordered" evidence="1">
    <location>
        <begin position="128"/>
        <end position="169"/>
    </location>
</feature>
<feature type="region of interest" description="Disordered" evidence="1">
    <location>
        <begin position="79"/>
        <end position="105"/>
    </location>
</feature>
<dbReference type="EMBL" id="VCGU01000004">
    <property type="protein sequence ID" value="TRY76731.1"/>
    <property type="molecule type" value="Genomic_DNA"/>
</dbReference>
<protein>
    <submittedName>
        <fullName evidence="2">Uncharacterized protein</fullName>
    </submittedName>
</protein>
<sequence>NDAKVIQDLILSSFRPRISSDLSSSPRRRPSTPKTKPRPLSLAGGEPLDELDVDANSSNNSNNNNHNVVRLHIQEERVNHSPNEEHEPFSLTSDGSRPSNFSSGGSKTKLIAAYREALRKKTSFLTFRKQTHNQCTPIREGQLSKPSPTGPSQNKAHDYDDPLKSNSSPRHVVKPVGQSQIQTSNFPEAGRGNFAAAAKTLSQRPDLLQIESRNSFLSLGDSGVPSLRGASAEVQDTKLVCNWHSGTKKHPPSYRQSTAKLDQTKQKGFHQRLKVPEEPNRNLEKKVVVSVSAKFKTNHLPTDNNKEEEKEKVPGNPAREGRSNKFQESEGSLDKTDPGGPSNGECRTVSQSISSYCQADNKTPKAKGKSSWDKQEGTLDEPRELISNSWNTQGASPQGTTHRGRPSRSLFIEESPRLKRRSTYRIHPKMSMWDAKIEPIPQKPPRAFSAPNNANSVNNNRIPSTVSNPIPPTISNMSSTTQLSPHSSCSMTSSGASSGTLSSLTSPQQGAGVSSPSASSTISSSSGAGTSSSGTSRSSRLSSTSSSMVSSIASAIENQFHTLTNRNNGNFRYSYESPSHKRYNTNHLQHFFQTQRPSSHHGTPVKQSRQTSSLLASLDKSILQIRDWLTLLQDMLQKERVDLADLSSICRMLDRQ</sequence>
<feature type="compositionally biased region" description="Basic and acidic residues" evidence="1">
    <location>
        <begin position="370"/>
        <end position="384"/>
    </location>
</feature>
<proteinExistence type="predicted"/>
<feature type="non-terminal residue" evidence="2">
    <location>
        <position position="1"/>
    </location>
</feature>
<feature type="region of interest" description="Disordered" evidence="1">
    <location>
        <begin position="16"/>
        <end position="66"/>
    </location>
</feature>
<evidence type="ECO:0000256" key="1">
    <source>
        <dbReference type="SAM" id="MobiDB-lite"/>
    </source>
</evidence>
<feature type="compositionally biased region" description="Polar residues" evidence="1">
    <location>
        <begin position="348"/>
        <end position="361"/>
    </location>
</feature>
<organism evidence="2 3">
    <name type="scientific">Tigriopus californicus</name>
    <name type="common">Marine copepod</name>
    <dbReference type="NCBI Taxonomy" id="6832"/>
    <lineage>
        <taxon>Eukaryota</taxon>
        <taxon>Metazoa</taxon>
        <taxon>Ecdysozoa</taxon>
        <taxon>Arthropoda</taxon>
        <taxon>Crustacea</taxon>
        <taxon>Multicrustacea</taxon>
        <taxon>Hexanauplia</taxon>
        <taxon>Copepoda</taxon>
        <taxon>Harpacticoida</taxon>
        <taxon>Harpacticidae</taxon>
        <taxon>Tigriopus</taxon>
    </lineage>
</organism>
<gene>
    <name evidence="2" type="ORF">TCAL_11878</name>
</gene>
<feature type="compositionally biased region" description="Low complexity" evidence="1">
    <location>
        <begin position="56"/>
        <end position="66"/>
    </location>
</feature>
<evidence type="ECO:0000313" key="3">
    <source>
        <dbReference type="Proteomes" id="UP000318571"/>
    </source>
</evidence>
<feature type="compositionally biased region" description="Polar residues" evidence="1">
    <location>
        <begin position="461"/>
        <end position="486"/>
    </location>
</feature>
<evidence type="ECO:0000313" key="2">
    <source>
        <dbReference type="EMBL" id="TRY76731.1"/>
    </source>
</evidence>
<feature type="compositionally biased region" description="Basic and acidic residues" evidence="1">
    <location>
        <begin position="79"/>
        <end position="88"/>
    </location>
</feature>
<feature type="compositionally biased region" description="Low complexity" evidence="1">
    <location>
        <begin position="16"/>
        <end position="25"/>
    </location>
</feature>
<feature type="compositionally biased region" description="Polar residues" evidence="1">
    <location>
        <begin position="144"/>
        <end position="154"/>
    </location>
</feature>
<keyword evidence="3" id="KW-1185">Reference proteome</keyword>
<feature type="compositionally biased region" description="Basic and acidic residues" evidence="1">
    <location>
        <begin position="304"/>
        <end position="337"/>
    </location>
</feature>
<dbReference type="AlphaFoldDB" id="A0A553PGC4"/>
<feature type="compositionally biased region" description="Polar residues" evidence="1">
    <location>
        <begin position="386"/>
        <end position="401"/>
    </location>
</feature>
<accession>A0A553PGC4</accession>